<protein>
    <submittedName>
        <fullName evidence="1">Uncharacterized protein</fullName>
    </submittedName>
</protein>
<dbReference type="RefSeq" id="WP_342323590.1">
    <property type="nucleotide sequence ID" value="NZ_CP151800.1"/>
</dbReference>
<evidence type="ECO:0000313" key="2">
    <source>
        <dbReference type="Proteomes" id="UP001466893"/>
    </source>
</evidence>
<evidence type="ECO:0000313" key="1">
    <source>
        <dbReference type="EMBL" id="WZV99032.1"/>
    </source>
</evidence>
<keyword evidence="2" id="KW-1185">Reference proteome</keyword>
<gene>
    <name evidence="1" type="ORF">AAEY27_03795</name>
</gene>
<organism evidence="1 2">
    <name type="scientific">Kosakonia calanthes</name>
    <dbReference type="NCBI Taxonomy" id="3139408"/>
    <lineage>
        <taxon>Bacteria</taxon>
        <taxon>Pseudomonadati</taxon>
        <taxon>Pseudomonadota</taxon>
        <taxon>Gammaproteobacteria</taxon>
        <taxon>Enterobacterales</taxon>
        <taxon>Enterobacteriaceae</taxon>
        <taxon>Kosakonia</taxon>
    </lineage>
</organism>
<sequence>MKTKKIDTMARVAMRSMGLSVKEKRVRYQDKIFTFKYVSGHYEVFFEGEKVDTIETDNINQAVAEYKDKHNKARR</sequence>
<proteinExistence type="predicted"/>
<name>A0ABZ3B810_9ENTR</name>
<dbReference type="Proteomes" id="UP001466893">
    <property type="component" value="Chromosome"/>
</dbReference>
<reference evidence="1 2" key="1">
    <citation type="submission" date="2024-04" db="EMBL/GenBank/DDBJ databases">
        <title>Kosakonia calanthae sp. nov., a halophilic bacterium isolated from leaves of Calanthe tiplacata.</title>
        <authorList>
            <person name="Wu P."/>
        </authorList>
    </citation>
    <scope>NUCLEOTIDE SEQUENCE [LARGE SCALE GENOMIC DNA]</scope>
    <source>
        <strain evidence="1 2">BYX6</strain>
    </source>
</reference>
<dbReference type="EMBL" id="CP151800">
    <property type="protein sequence ID" value="WZV99032.1"/>
    <property type="molecule type" value="Genomic_DNA"/>
</dbReference>
<accession>A0ABZ3B810</accession>